<gene>
    <name evidence="1" type="ORF">KHA94_13475</name>
</gene>
<proteinExistence type="predicted"/>
<dbReference type="RefSeq" id="WP_213102652.1">
    <property type="nucleotide sequence ID" value="NZ_JAGYPM010000003.1"/>
</dbReference>
<keyword evidence="2" id="KW-1185">Reference proteome</keyword>
<dbReference type="Proteomes" id="UP000681027">
    <property type="component" value="Unassembled WGS sequence"/>
</dbReference>
<comment type="caution">
    <text evidence="1">The sequence shown here is derived from an EMBL/GenBank/DDBJ whole genome shotgun (WGS) entry which is preliminary data.</text>
</comment>
<sequence>MENYDDTILSLVKDRIGLRSNVRDNYLTFIIKGIIKELEDEKGLVIDLANPYHLMFIVDFSTWRYLNRDNMDGIPRHLQFRLHNLIIKCGVAK</sequence>
<reference evidence="1 2" key="1">
    <citation type="submission" date="2021-05" db="EMBL/GenBank/DDBJ databases">
        <title>Novel Bacillus species.</title>
        <authorList>
            <person name="Liu G."/>
        </authorList>
    </citation>
    <scope>NUCLEOTIDE SEQUENCE [LARGE SCALE GENOMIC DNA]</scope>
    <source>
        <strain evidence="1 2">FJAT-49705</strain>
    </source>
</reference>
<protein>
    <recommendedName>
        <fullName evidence="3">Phage protein</fullName>
    </recommendedName>
</protein>
<evidence type="ECO:0008006" key="3">
    <source>
        <dbReference type="Google" id="ProtNLM"/>
    </source>
</evidence>
<dbReference type="EMBL" id="JAGYPM010000003">
    <property type="protein sequence ID" value="MBS4191194.1"/>
    <property type="molecule type" value="Genomic_DNA"/>
</dbReference>
<organism evidence="1 2">
    <name type="scientific">Cytobacillus citreus</name>
    <dbReference type="NCBI Taxonomy" id="2833586"/>
    <lineage>
        <taxon>Bacteria</taxon>
        <taxon>Bacillati</taxon>
        <taxon>Bacillota</taxon>
        <taxon>Bacilli</taxon>
        <taxon>Bacillales</taxon>
        <taxon>Bacillaceae</taxon>
        <taxon>Cytobacillus</taxon>
    </lineage>
</organism>
<accession>A0ABS5NW85</accession>
<evidence type="ECO:0000313" key="1">
    <source>
        <dbReference type="EMBL" id="MBS4191194.1"/>
    </source>
</evidence>
<name>A0ABS5NW85_9BACI</name>
<evidence type="ECO:0000313" key="2">
    <source>
        <dbReference type="Proteomes" id="UP000681027"/>
    </source>
</evidence>